<dbReference type="EMBL" id="ASPP01001157">
    <property type="protein sequence ID" value="ETO35946.1"/>
    <property type="molecule type" value="Genomic_DNA"/>
</dbReference>
<dbReference type="Pfam" id="PF02567">
    <property type="entry name" value="PhzC-PhzF"/>
    <property type="match status" value="1"/>
</dbReference>
<evidence type="ECO:0000313" key="3">
    <source>
        <dbReference type="EMBL" id="ETO35946.1"/>
    </source>
</evidence>
<dbReference type="GO" id="GO:0005737">
    <property type="term" value="C:cytoplasm"/>
    <property type="evidence" value="ECO:0007669"/>
    <property type="project" value="TreeGrafter"/>
</dbReference>
<dbReference type="OMA" id="MDFPAKQ"/>
<dbReference type="PANTHER" id="PTHR13774">
    <property type="entry name" value="PHENAZINE BIOSYNTHESIS PROTEIN"/>
    <property type="match status" value="1"/>
</dbReference>
<name>X6PCN0_RETFI</name>
<keyword evidence="4" id="KW-1185">Reference proteome</keyword>
<dbReference type="GO" id="GO:0016853">
    <property type="term" value="F:isomerase activity"/>
    <property type="evidence" value="ECO:0007669"/>
    <property type="project" value="UniProtKB-KW"/>
</dbReference>
<dbReference type="AlphaFoldDB" id="X6PCN0"/>
<evidence type="ECO:0000313" key="4">
    <source>
        <dbReference type="Proteomes" id="UP000023152"/>
    </source>
</evidence>
<comment type="caution">
    <text evidence="3">The sequence shown here is derived from an EMBL/GenBank/DDBJ whole genome shotgun (WGS) entry which is preliminary data.</text>
</comment>
<organism evidence="3 4">
    <name type="scientific">Reticulomyxa filosa</name>
    <dbReference type="NCBI Taxonomy" id="46433"/>
    <lineage>
        <taxon>Eukaryota</taxon>
        <taxon>Sar</taxon>
        <taxon>Rhizaria</taxon>
        <taxon>Retaria</taxon>
        <taxon>Foraminifera</taxon>
        <taxon>Monothalamids</taxon>
        <taxon>Reticulomyxidae</taxon>
        <taxon>Reticulomyxa</taxon>
    </lineage>
</organism>
<comment type="similarity">
    <text evidence="1">Belongs to the PhzF family.</text>
</comment>
<dbReference type="InterPro" id="IPR003719">
    <property type="entry name" value="Phenazine_PhzF-like"/>
</dbReference>
<evidence type="ECO:0000256" key="2">
    <source>
        <dbReference type="ARBA" id="ARBA00023235"/>
    </source>
</evidence>
<dbReference type="OrthoDB" id="75169at2759"/>
<accession>X6PCN0</accession>
<dbReference type="NCBIfam" id="TIGR00654">
    <property type="entry name" value="PhzF_family"/>
    <property type="match status" value="1"/>
</dbReference>
<dbReference type="Proteomes" id="UP000023152">
    <property type="component" value="Unassembled WGS sequence"/>
</dbReference>
<reference evidence="3 4" key="1">
    <citation type="journal article" date="2013" name="Curr. Biol.">
        <title>The Genome of the Foraminiferan Reticulomyxa filosa.</title>
        <authorList>
            <person name="Glockner G."/>
            <person name="Hulsmann N."/>
            <person name="Schleicher M."/>
            <person name="Noegel A.A."/>
            <person name="Eichinger L."/>
            <person name="Gallinger C."/>
            <person name="Pawlowski J."/>
            <person name="Sierra R."/>
            <person name="Euteneuer U."/>
            <person name="Pillet L."/>
            <person name="Moustafa A."/>
            <person name="Platzer M."/>
            <person name="Groth M."/>
            <person name="Szafranski K."/>
            <person name="Schliwa M."/>
        </authorList>
    </citation>
    <scope>NUCLEOTIDE SEQUENCE [LARGE SCALE GENOMIC DNA]</scope>
</reference>
<proteinExistence type="inferred from homology"/>
<keyword evidence="2" id="KW-0413">Isomerase</keyword>
<protein>
    <submittedName>
        <fullName evidence="3">Uncharacterized protein</fullName>
    </submittedName>
</protein>
<dbReference type="PANTHER" id="PTHR13774:SF17">
    <property type="entry name" value="PHENAZINE BIOSYNTHESIS-LIKE DOMAIN-CONTAINING PROTEIN"/>
    <property type="match status" value="1"/>
</dbReference>
<evidence type="ECO:0000256" key="1">
    <source>
        <dbReference type="ARBA" id="ARBA00008270"/>
    </source>
</evidence>
<dbReference type="Gene3D" id="3.10.310.10">
    <property type="entry name" value="Diaminopimelate Epimerase, Chain A, domain 1"/>
    <property type="match status" value="2"/>
</dbReference>
<dbReference type="SUPFAM" id="SSF54506">
    <property type="entry name" value="Diaminopimelate epimerase-like"/>
    <property type="match status" value="1"/>
</dbReference>
<sequence>MLRIWTVDAFTHKPFAGNPASVCILTHYDEALCVKIAREMNHAETAFLVPKIVTSGQLRQDSQRTNEWYIRYWSPRGSEVNYVGHATLASAHVLFSQGFAADVNDGLLFRTKSSGNFQVFRNIKSEKVTPQNADLNPPFDYIMDFPAVYYQSISDESKKINTIKSLEKALNLKQEPTKEHISIQNIVTAGEDLLVELNVKSCLEDMKSVKPDISIMKQNELLKTYRCIAITSKNSNKNGKTSFDIVSRVFGPKIGIDEDAVSGKIHCCLGIYWGSRLGTAQAPKSWIHAYQASNRGGELYVKLDEKKNRVLLNGSAVTMMQCDLLVQNVFFFCNEAHFSQVFFSKKKIQFLKMYKCIIKFFIFKTIWSAKDQKNQKKKVCKLILFFFGIV</sequence>
<gene>
    <name evidence="3" type="ORF">RFI_01116</name>
</gene>